<keyword evidence="5" id="KW-1185">Reference proteome</keyword>
<dbReference type="PANTHER" id="PTHR45640:SF26">
    <property type="entry name" value="RE23625P"/>
    <property type="match status" value="1"/>
</dbReference>
<dbReference type="GO" id="GO:0051082">
    <property type="term" value="F:unfolded protein binding"/>
    <property type="evidence" value="ECO:0007669"/>
    <property type="project" value="TreeGrafter"/>
</dbReference>
<accession>A0A194Q780</accession>
<evidence type="ECO:0000259" key="3">
    <source>
        <dbReference type="PROSITE" id="PS01031"/>
    </source>
</evidence>
<dbReference type="KEGG" id="pxu:106124545"/>
<dbReference type="GO" id="GO:0005737">
    <property type="term" value="C:cytoplasm"/>
    <property type="evidence" value="ECO:0007669"/>
    <property type="project" value="TreeGrafter"/>
</dbReference>
<dbReference type="InterPro" id="IPR002068">
    <property type="entry name" value="A-crystallin/Hsp20_dom"/>
</dbReference>
<dbReference type="PANTHER" id="PTHR45640">
    <property type="entry name" value="HEAT SHOCK PROTEIN HSP-12.2-RELATED"/>
    <property type="match status" value="1"/>
</dbReference>
<dbReference type="InterPro" id="IPR001436">
    <property type="entry name" value="Alpha-crystallin/sHSP_animal"/>
</dbReference>
<dbReference type="STRING" id="66420.A0A194Q780"/>
<dbReference type="Pfam" id="PF00011">
    <property type="entry name" value="HSP20"/>
    <property type="match status" value="1"/>
</dbReference>
<dbReference type="Gene3D" id="2.60.40.790">
    <property type="match status" value="1"/>
</dbReference>
<dbReference type="GO" id="GO:0005634">
    <property type="term" value="C:nucleus"/>
    <property type="evidence" value="ECO:0007669"/>
    <property type="project" value="TreeGrafter"/>
</dbReference>
<gene>
    <name evidence="6" type="primary">LOC106124545</name>
    <name evidence="4" type="ORF">RR46_07694</name>
</gene>
<dbReference type="CDD" id="cd06526">
    <property type="entry name" value="metazoan_ACD"/>
    <property type="match status" value="1"/>
</dbReference>
<reference evidence="4 5" key="1">
    <citation type="journal article" date="2015" name="Nat. Commun.">
        <title>Outbred genome sequencing and CRISPR/Cas9 gene editing in butterflies.</title>
        <authorList>
            <person name="Li X."/>
            <person name="Fan D."/>
            <person name="Zhang W."/>
            <person name="Liu G."/>
            <person name="Zhang L."/>
            <person name="Zhao L."/>
            <person name="Fang X."/>
            <person name="Chen L."/>
            <person name="Dong Y."/>
            <person name="Chen Y."/>
            <person name="Ding Y."/>
            <person name="Zhao R."/>
            <person name="Feng M."/>
            <person name="Zhu Y."/>
            <person name="Feng Y."/>
            <person name="Jiang X."/>
            <person name="Zhu D."/>
            <person name="Xiang H."/>
            <person name="Feng X."/>
            <person name="Li S."/>
            <person name="Wang J."/>
            <person name="Zhang G."/>
            <person name="Kronforst M.R."/>
            <person name="Wang W."/>
        </authorList>
    </citation>
    <scope>NUCLEOTIDE SEQUENCE [LARGE SCALE GENOMIC DNA]</scope>
    <source>
        <strain evidence="4">Ya'a_city_454_Px</strain>
        <tissue evidence="4">Whole body</tissue>
    </source>
</reference>
<sequence length="254" mass="29339">MANFRLGEYVYHKEIPVAKINRPVFDNEFLAMKEHFENEMRRMDQEITRFRLKWARLITERIDKEKNTKKLKKDQSLSPLAEIYSRATSYSQQDLQEKSTNLTNLYSMASSHCSINSSQTQVPKVQLSNERDLLKNSPLVVGEGEDKKLKLQFDLSQFDPSEVKVTIVDDILMVEATHVEKTPSITIYREYAREVQLPKGLDPDAIYSNLSRDGVLTVQASLSHAQRYPEIEEPRREIKMNKESGVSTRVDVGI</sequence>
<dbReference type="Proteomes" id="UP000694872">
    <property type="component" value="Unplaced"/>
</dbReference>
<dbReference type="InterPro" id="IPR008978">
    <property type="entry name" value="HSP20-like_chaperone"/>
</dbReference>
<organism evidence="4 5">
    <name type="scientific">Papilio xuthus</name>
    <name type="common">Asian swallowtail butterfly</name>
    <dbReference type="NCBI Taxonomy" id="66420"/>
    <lineage>
        <taxon>Eukaryota</taxon>
        <taxon>Metazoa</taxon>
        <taxon>Ecdysozoa</taxon>
        <taxon>Arthropoda</taxon>
        <taxon>Hexapoda</taxon>
        <taxon>Insecta</taxon>
        <taxon>Pterygota</taxon>
        <taxon>Neoptera</taxon>
        <taxon>Endopterygota</taxon>
        <taxon>Lepidoptera</taxon>
        <taxon>Glossata</taxon>
        <taxon>Ditrysia</taxon>
        <taxon>Papilionoidea</taxon>
        <taxon>Papilionidae</taxon>
        <taxon>Papilioninae</taxon>
        <taxon>Papilio</taxon>
    </lineage>
</organism>
<dbReference type="OrthoDB" id="10060792at2759"/>
<evidence type="ECO:0000313" key="4">
    <source>
        <dbReference type="EMBL" id="KPJ00855.1"/>
    </source>
</evidence>
<dbReference type="PROSITE" id="PS01031">
    <property type="entry name" value="SHSP"/>
    <property type="match status" value="1"/>
</dbReference>
<dbReference type="GO" id="GO:0042026">
    <property type="term" value="P:protein refolding"/>
    <property type="evidence" value="ECO:0007669"/>
    <property type="project" value="TreeGrafter"/>
</dbReference>
<dbReference type="SUPFAM" id="SSF49764">
    <property type="entry name" value="HSP20-like chaperones"/>
    <property type="match status" value="1"/>
</dbReference>
<dbReference type="GO" id="GO:0009408">
    <property type="term" value="P:response to heat"/>
    <property type="evidence" value="ECO:0007669"/>
    <property type="project" value="TreeGrafter"/>
</dbReference>
<proteinExistence type="inferred from homology"/>
<dbReference type="Proteomes" id="UP000053268">
    <property type="component" value="Unassembled WGS sequence"/>
</dbReference>
<protein>
    <submittedName>
        <fullName evidence="6">Heat shock protein 30D-like isoform X1</fullName>
    </submittedName>
    <submittedName>
        <fullName evidence="4">Protein lethal(2)essential for life</fullName>
    </submittedName>
</protein>
<evidence type="ECO:0000313" key="6">
    <source>
        <dbReference type="RefSeq" id="XP_013176822.1"/>
    </source>
</evidence>
<evidence type="ECO:0000313" key="5">
    <source>
        <dbReference type="Proteomes" id="UP000053268"/>
    </source>
</evidence>
<dbReference type="RefSeq" id="XP_013176822.1">
    <property type="nucleotide sequence ID" value="XM_013321368.1"/>
</dbReference>
<evidence type="ECO:0000256" key="1">
    <source>
        <dbReference type="PROSITE-ProRule" id="PRU00285"/>
    </source>
</evidence>
<evidence type="ECO:0000256" key="2">
    <source>
        <dbReference type="RuleBase" id="RU003616"/>
    </source>
</evidence>
<reference evidence="6" key="2">
    <citation type="submission" date="2025-04" db="UniProtKB">
        <authorList>
            <consortium name="RefSeq"/>
        </authorList>
    </citation>
    <scope>IDENTIFICATION</scope>
</reference>
<dbReference type="GeneID" id="106124545"/>
<comment type="similarity">
    <text evidence="1 2">Belongs to the small heat shock protein (HSP20) family.</text>
</comment>
<dbReference type="AlphaFoldDB" id="A0A194Q780"/>
<name>A0A194Q780_PAPXU</name>
<feature type="domain" description="SHSP" evidence="3">
    <location>
        <begin position="130"/>
        <end position="241"/>
    </location>
</feature>
<dbReference type="EMBL" id="KQ459460">
    <property type="protein sequence ID" value="KPJ00855.1"/>
    <property type="molecule type" value="Genomic_DNA"/>
</dbReference>